<comment type="similarity">
    <text evidence="1">Belongs to the peptidase S12 family.</text>
</comment>
<feature type="domain" description="Peptidase S12 Pab87-related C-terminal" evidence="3">
    <location>
        <begin position="395"/>
        <end position="499"/>
    </location>
</feature>
<sequence>MTTHIPTNPLDERFKNLVHETLNQWHVPGISIAVVDGDHTWAQGYGTATFPSTPVTPSTLFYAGSTTKAFTAAILAALVSDNTNYPQVQWDTPISQLIRDDFVLHDSHATSHTTIEDALSHRSGLPRHDQAYGHHLSRDTAVREIVRQLRHLPLTAPPRTKFQYCNLMYIAASHIIETLTGEWLGDIFAREIWHPLNMTATFFDLDDAKQAPEHLASGYYHSIDEDTYHKVDWMPCNEISGAGAVITNVLDYAKWARALLDQTEPLSPAVYKAIWEPRTLAPSEPPFTGPRAYALGWWTGVYQGVQYYEHTGGVNAFGAELILFPALRFAVVALANTAGTSNYAEKALAFHLVDERLGVSVEKRFDWNAKNMGHIETEKKRVFDAINPVPSEPVVPASLPVEKYAGTYVHPGYQTVKIYFDPSEGVLRADRDRMTWAEFLKFKHVNGEHFLIVAKHIGDLGALFPEVYAAEFRIGEKGMPTALGVAWEETMKEKIWFTRSD</sequence>
<dbReference type="SUPFAM" id="SSF56601">
    <property type="entry name" value="beta-lactamase/transpeptidase-like"/>
    <property type="match status" value="1"/>
</dbReference>
<dbReference type="InterPro" id="IPR021860">
    <property type="entry name" value="Peptidase_S12_Pab87-rel_C"/>
</dbReference>
<dbReference type="InterPro" id="IPR050491">
    <property type="entry name" value="AmpC-like"/>
</dbReference>
<dbReference type="PANTHER" id="PTHR46825:SF15">
    <property type="entry name" value="BETA-LACTAMASE-RELATED DOMAIN-CONTAINING PROTEIN"/>
    <property type="match status" value="1"/>
</dbReference>
<keyword evidence="5" id="KW-1185">Reference proteome</keyword>
<dbReference type="OMA" id="YRDPWYG"/>
<dbReference type="InterPro" id="IPR012338">
    <property type="entry name" value="Beta-lactam/transpept-like"/>
</dbReference>
<accession>A0A1R3RQG1</accession>
<gene>
    <name evidence="4" type="ORF">ASPCADRAFT_514954</name>
</gene>
<evidence type="ECO:0000259" key="3">
    <source>
        <dbReference type="Pfam" id="PF11954"/>
    </source>
</evidence>
<dbReference type="PANTHER" id="PTHR46825">
    <property type="entry name" value="D-ALANYL-D-ALANINE-CARBOXYPEPTIDASE/ENDOPEPTIDASE AMPH"/>
    <property type="match status" value="1"/>
</dbReference>
<dbReference type="Gene3D" id="3.40.710.10">
    <property type="entry name" value="DD-peptidase/beta-lactamase superfamily"/>
    <property type="match status" value="1"/>
</dbReference>
<feature type="domain" description="Beta-lactamase-related" evidence="2">
    <location>
        <begin position="15"/>
        <end position="346"/>
    </location>
</feature>
<organism evidence="4 5">
    <name type="scientific">Aspergillus carbonarius (strain ITEM 5010)</name>
    <dbReference type="NCBI Taxonomy" id="602072"/>
    <lineage>
        <taxon>Eukaryota</taxon>
        <taxon>Fungi</taxon>
        <taxon>Dikarya</taxon>
        <taxon>Ascomycota</taxon>
        <taxon>Pezizomycotina</taxon>
        <taxon>Eurotiomycetes</taxon>
        <taxon>Eurotiomycetidae</taxon>
        <taxon>Eurotiales</taxon>
        <taxon>Aspergillaceae</taxon>
        <taxon>Aspergillus</taxon>
        <taxon>Aspergillus subgen. Circumdati</taxon>
    </lineage>
</organism>
<dbReference type="Pfam" id="PF00144">
    <property type="entry name" value="Beta-lactamase"/>
    <property type="match status" value="1"/>
</dbReference>
<dbReference type="STRING" id="602072.A0A1R3RQG1"/>
<evidence type="ECO:0000259" key="2">
    <source>
        <dbReference type="Pfam" id="PF00144"/>
    </source>
</evidence>
<proteinExistence type="inferred from homology"/>
<dbReference type="VEuPathDB" id="FungiDB:ASPCADRAFT_514954"/>
<dbReference type="Proteomes" id="UP000188318">
    <property type="component" value="Unassembled WGS sequence"/>
</dbReference>
<reference evidence="5" key="1">
    <citation type="journal article" date="2017" name="Genome Biol.">
        <title>Comparative genomics reveals high biological diversity and specific adaptations in the industrially and medically important fungal genus Aspergillus.</title>
        <authorList>
            <person name="de Vries R.P."/>
            <person name="Riley R."/>
            <person name="Wiebenga A."/>
            <person name="Aguilar-Osorio G."/>
            <person name="Amillis S."/>
            <person name="Uchima C.A."/>
            <person name="Anderluh G."/>
            <person name="Asadollahi M."/>
            <person name="Askin M."/>
            <person name="Barry K."/>
            <person name="Battaglia E."/>
            <person name="Bayram O."/>
            <person name="Benocci T."/>
            <person name="Braus-Stromeyer S.A."/>
            <person name="Caldana C."/>
            <person name="Canovas D."/>
            <person name="Cerqueira G.C."/>
            <person name="Chen F."/>
            <person name="Chen W."/>
            <person name="Choi C."/>
            <person name="Clum A."/>
            <person name="Dos Santos R.A."/>
            <person name="Damasio A.R."/>
            <person name="Diallinas G."/>
            <person name="Emri T."/>
            <person name="Fekete E."/>
            <person name="Flipphi M."/>
            <person name="Freyberg S."/>
            <person name="Gallo A."/>
            <person name="Gournas C."/>
            <person name="Habgood R."/>
            <person name="Hainaut M."/>
            <person name="Harispe M.L."/>
            <person name="Henrissat B."/>
            <person name="Hilden K.S."/>
            <person name="Hope R."/>
            <person name="Hossain A."/>
            <person name="Karabika E."/>
            <person name="Karaffa L."/>
            <person name="Karanyi Z."/>
            <person name="Krasevec N."/>
            <person name="Kuo A."/>
            <person name="Kusch H."/>
            <person name="LaButti K."/>
            <person name="Lagendijk E.L."/>
            <person name="Lapidus A."/>
            <person name="Levasseur A."/>
            <person name="Lindquist E."/>
            <person name="Lipzen A."/>
            <person name="Logrieco A.F."/>
            <person name="MacCabe A."/>
            <person name="Maekelae M.R."/>
            <person name="Malavazi I."/>
            <person name="Melin P."/>
            <person name="Meyer V."/>
            <person name="Mielnichuk N."/>
            <person name="Miskei M."/>
            <person name="Molnar A.P."/>
            <person name="Mule G."/>
            <person name="Ngan C.Y."/>
            <person name="Orejas M."/>
            <person name="Orosz E."/>
            <person name="Ouedraogo J.P."/>
            <person name="Overkamp K.M."/>
            <person name="Park H.-S."/>
            <person name="Perrone G."/>
            <person name="Piumi F."/>
            <person name="Punt P.J."/>
            <person name="Ram A.F."/>
            <person name="Ramon A."/>
            <person name="Rauscher S."/>
            <person name="Record E."/>
            <person name="Riano-Pachon D.M."/>
            <person name="Robert V."/>
            <person name="Roehrig J."/>
            <person name="Ruller R."/>
            <person name="Salamov A."/>
            <person name="Salih N.S."/>
            <person name="Samson R.A."/>
            <person name="Sandor E."/>
            <person name="Sanguinetti M."/>
            <person name="Schuetze T."/>
            <person name="Sepcic K."/>
            <person name="Shelest E."/>
            <person name="Sherlock G."/>
            <person name="Sophianopoulou V."/>
            <person name="Squina F.M."/>
            <person name="Sun H."/>
            <person name="Susca A."/>
            <person name="Todd R.B."/>
            <person name="Tsang A."/>
            <person name="Unkles S.E."/>
            <person name="van de Wiele N."/>
            <person name="van Rossen-Uffink D."/>
            <person name="Oliveira J.V."/>
            <person name="Vesth T.C."/>
            <person name="Visser J."/>
            <person name="Yu J.-H."/>
            <person name="Zhou M."/>
            <person name="Andersen M.R."/>
            <person name="Archer D.B."/>
            <person name="Baker S.E."/>
            <person name="Benoit I."/>
            <person name="Brakhage A.A."/>
            <person name="Braus G.H."/>
            <person name="Fischer R."/>
            <person name="Frisvad J.C."/>
            <person name="Goldman G.H."/>
            <person name="Houbraken J."/>
            <person name="Oakley B."/>
            <person name="Pocsi I."/>
            <person name="Scazzocchio C."/>
            <person name="Seiboth B."/>
            <person name="vanKuyk P.A."/>
            <person name="Wortman J."/>
            <person name="Dyer P.S."/>
            <person name="Grigoriev I.V."/>
        </authorList>
    </citation>
    <scope>NUCLEOTIDE SEQUENCE [LARGE SCALE GENOMIC DNA]</scope>
    <source>
        <strain evidence="5">ITEM 5010</strain>
    </source>
</reference>
<dbReference type="AlphaFoldDB" id="A0A1R3RQG1"/>
<evidence type="ECO:0008006" key="6">
    <source>
        <dbReference type="Google" id="ProtNLM"/>
    </source>
</evidence>
<dbReference type="InterPro" id="IPR001466">
    <property type="entry name" value="Beta-lactam-related"/>
</dbReference>
<evidence type="ECO:0000256" key="1">
    <source>
        <dbReference type="ARBA" id="ARBA00038215"/>
    </source>
</evidence>
<evidence type="ECO:0000313" key="4">
    <source>
        <dbReference type="EMBL" id="OOF96712.1"/>
    </source>
</evidence>
<name>A0A1R3RQG1_ASPC5</name>
<protein>
    <recommendedName>
        <fullName evidence="6">Beta-lactamase-related domain-containing protein</fullName>
    </recommendedName>
</protein>
<dbReference type="OrthoDB" id="5946976at2759"/>
<evidence type="ECO:0000313" key="5">
    <source>
        <dbReference type="Proteomes" id="UP000188318"/>
    </source>
</evidence>
<dbReference type="Pfam" id="PF11954">
    <property type="entry name" value="DUF3471"/>
    <property type="match status" value="1"/>
</dbReference>
<dbReference type="EMBL" id="KV907498">
    <property type="protein sequence ID" value="OOF96712.1"/>
    <property type="molecule type" value="Genomic_DNA"/>
</dbReference>